<keyword evidence="3" id="KW-1185">Reference proteome</keyword>
<sequence length="140" mass="15315">MLTRTPAVLGSILIVALLVVGCDRFPASSGSASDDPHYSEQQFDELVAKSPLTLIKFGAPWCGPCRMLDEELPNVTGDVEIVSINVDNNPELSARYRISGIPHMIMFRDGQRIDERTGYYSADELSKWAAGFSHSSDPAL</sequence>
<accession>A0A518IXZ5</accession>
<dbReference type="AlphaFoldDB" id="A0A518IXZ5"/>
<reference evidence="2 3" key="1">
    <citation type="submission" date="2019-02" db="EMBL/GenBank/DDBJ databases">
        <title>Deep-cultivation of Planctomycetes and their phenomic and genomic characterization uncovers novel biology.</title>
        <authorList>
            <person name="Wiegand S."/>
            <person name="Jogler M."/>
            <person name="Boedeker C."/>
            <person name="Pinto D."/>
            <person name="Vollmers J."/>
            <person name="Rivas-Marin E."/>
            <person name="Kohn T."/>
            <person name="Peeters S.H."/>
            <person name="Heuer A."/>
            <person name="Rast P."/>
            <person name="Oberbeckmann S."/>
            <person name="Bunk B."/>
            <person name="Jeske O."/>
            <person name="Meyerdierks A."/>
            <person name="Storesund J.E."/>
            <person name="Kallscheuer N."/>
            <person name="Luecker S."/>
            <person name="Lage O.M."/>
            <person name="Pohl T."/>
            <person name="Merkel B.J."/>
            <person name="Hornburger P."/>
            <person name="Mueller R.-W."/>
            <person name="Bruemmer F."/>
            <person name="Labrenz M."/>
            <person name="Spormann A.M."/>
            <person name="Op den Camp H."/>
            <person name="Overmann J."/>
            <person name="Amann R."/>
            <person name="Jetten M.S.M."/>
            <person name="Mascher T."/>
            <person name="Medema M.H."/>
            <person name="Devos D.P."/>
            <person name="Kaster A.-K."/>
            <person name="Ovreas L."/>
            <person name="Rohde M."/>
            <person name="Galperin M.Y."/>
            <person name="Jogler C."/>
        </authorList>
    </citation>
    <scope>NUCLEOTIDE SEQUENCE [LARGE SCALE GENOMIC DNA]</scope>
    <source>
        <strain evidence="2 3">Mal33</strain>
    </source>
</reference>
<proteinExistence type="predicted"/>
<evidence type="ECO:0000259" key="1">
    <source>
        <dbReference type="PROSITE" id="PS51352"/>
    </source>
</evidence>
<dbReference type="GO" id="GO:0015035">
    <property type="term" value="F:protein-disulfide reductase activity"/>
    <property type="evidence" value="ECO:0007669"/>
    <property type="project" value="TreeGrafter"/>
</dbReference>
<dbReference type="CDD" id="cd02947">
    <property type="entry name" value="TRX_family"/>
    <property type="match status" value="1"/>
</dbReference>
<dbReference type="Proteomes" id="UP000316770">
    <property type="component" value="Chromosome"/>
</dbReference>
<gene>
    <name evidence="2" type="primary">trxA_6</name>
    <name evidence="2" type="ORF">Mal33_39750</name>
</gene>
<dbReference type="PROSITE" id="PS51352">
    <property type="entry name" value="THIOREDOXIN_2"/>
    <property type="match status" value="1"/>
</dbReference>
<name>A0A518IXZ5_9BACT</name>
<dbReference type="InterPro" id="IPR013766">
    <property type="entry name" value="Thioredoxin_domain"/>
</dbReference>
<evidence type="ECO:0000313" key="2">
    <source>
        <dbReference type="EMBL" id="QDV57959.1"/>
    </source>
</evidence>
<dbReference type="PANTHER" id="PTHR45663">
    <property type="entry name" value="GEO12009P1"/>
    <property type="match status" value="1"/>
</dbReference>
<dbReference type="SUPFAM" id="SSF52833">
    <property type="entry name" value="Thioredoxin-like"/>
    <property type="match status" value="1"/>
</dbReference>
<dbReference type="GO" id="GO:0045454">
    <property type="term" value="P:cell redox homeostasis"/>
    <property type="evidence" value="ECO:0007669"/>
    <property type="project" value="TreeGrafter"/>
</dbReference>
<dbReference type="Gene3D" id="3.40.30.10">
    <property type="entry name" value="Glutaredoxin"/>
    <property type="match status" value="1"/>
</dbReference>
<dbReference type="RefSeq" id="WP_197451276.1">
    <property type="nucleotide sequence ID" value="NZ_CP036292.1"/>
</dbReference>
<feature type="domain" description="Thioredoxin" evidence="1">
    <location>
        <begin position="19"/>
        <end position="134"/>
    </location>
</feature>
<organism evidence="2 3">
    <name type="scientific">Rosistilla oblonga</name>
    <dbReference type="NCBI Taxonomy" id="2527990"/>
    <lineage>
        <taxon>Bacteria</taxon>
        <taxon>Pseudomonadati</taxon>
        <taxon>Planctomycetota</taxon>
        <taxon>Planctomycetia</taxon>
        <taxon>Pirellulales</taxon>
        <taxon>Pirellulaceae</taxon>
        <taxon>Rosistilla</taxon>
    </lineage>
</organism>
<dbReference type="Pfam" id="PF00085">
    <property type="entry name" value="Thioredoxin"/>
    <property type="match status" value="1"/>
</dbReference>
<evidence type="ECO:0000313" key="3">
    <source>
        <dbReference type="Proteomes" id="UP000316770"/>
    </source>
</evidence>
<dbReference type="EMBL" id="CP036318">
    <property type="protein sequence ID" value="QDV57959.1"/>
    <property type="molecule type" value="Genomic_DNA"/>
</dbReference>
<dbReference type="PANTHER" id="PTHR45663:SF11">
    <property type="entry name" value="GEO12009P1"/>
    <property type="match status" value="1"/>
</dbReference>
<dbReference type="GO" id="GO:0005829">
    <property type="term" value="C:cytosol"/>
    <property type="evidence" value="ECO:0007669"/>
    <property type="project" value="TreeGrafter"/>
</dbReference>
<dbReference type="PROSITE" id="PS51257">
    <property type="entry name" value="PROKAR_LIPOPROTEIN"/>
    <property type="match status" value="1"/>
</dbReference>
<protein>
    <submittedName>
        <fullName evidence="2">Thioredoxin</fullName>
    </submittedName>
</protein>
<dbReference type="InterPro" id="IPR036249">
    <property type="entry name" value="Thioredoxin-like_sf"/>
</dbReference>